<feature type="transmembrane region" description="Helical" evidence="6">
    <location>
        <begin position="470"/>
        <end position="488"/>
    </location>
</feature>
<keyword evidence="6" id="KW-0472">Membrane</keyword>
<evidence type="ECO:0000313" key="8">
    <source>
        <dbReference type="EMBL" id="OVE82824.1"/>
    </source>
</evidence>
<feature type="region of interest" description="Disordered" evidence="5">
    <location>
        <begin position="297"/>
        <end position="400"/>
    </location>
</feature>
<sequence length="502" mass="54690">MSSGVHKDLRPDVADTDPVRIDADFTDFEELEAIGSGGNADVTKVQFKGEGPDICALKQPRMQGTLDVESLSQFTAEAETWEKLDDHDHIVSVLGYESQPLPWIALEYMDGGSLDARLGDLEPAEALWIGVCIARAVRHAHRRGIAHLDLKPENVLFAETEPGSWDVPKVADWGLAKMLLEHSQSIEGLSPHYAAPEQFDDETYGHTDDYTDIYATGAVVYAALVGEPPFTGSAATVMHDVLESEPIPPSERVDGLPEGTDSALMRALTKDKSDRYESILDFKRELNRLLELALGNDPAESMAAPRSTPSQNTSDSTSASTSTQRGTVSSTDQAGTNSGTTITNPGDPSVSNNDKETDRRDTTRPNTGADTGVEQPNSRSTSESPSQQSPTEPTPAQRVSSAVIETDFGTLHTHHILYGSFPAFILGGASGTDGGAVIILGSIIGFFYAWNKEMVLFQQSERIEWSPRRYLYYIGLIAYALTFLLYLYRRRKAVGLFGTIEP</sequence>
<evidence type="ECO:0000256" key="1">
    <source>
        <dbReference type="ARBA" id="ARBA00022679"/>
    </source>
</evidence>
<reference evidence="8 9" key="1">
    <citation type="submission" date="2017-02" db="EMBL/GenBank/DDBJ databases">
        <title>Natronthermophilus aegyptiacus gen. nov.,sp. nov., an aerobic, extremely halophilic alkalithermophilic archaeon isolated from the athalassohaline Wadi An Natrun, Egypt.</title>
        <authorList>
            <person name="Zhao B."/>
        </authorList>
    </citation>
    <scope>NUCLEOTIDE SEQUENCE [LARGE SCALE GENOMIC DNA]</scope>
    <source>
        <strain evidence="8 9">CGMCC 1.3597</strain>
    </source>
</reference>
<dbReference type="AlphaFoldDB" id="A0A202E3N6"/>
<keyword evidence="1" id="KW-0808">Transferase</keyword>
<name>A0A202E3N6_9EURY</name>
<evidence type="ECO:0000256" key="3">
    <source>
        <dbReference type="ARBA" id="ARBA00022777"/>
    </source>
</evidence>
<evidence type="ECO:0000256" key="6">
    <source>
        <dbReference type="SAM" id="Phobius"/>
    </source>
</evidence>
<feature type="domain" description="Protein kinase" evidence="7">
    <location>
        <begin position="28"/>
        <end position="290"/>
    </location>
</feature>
<dbReference type="PANTHER" id="PTHR43289:SF6">
    <property type="entry name" value="SERINE_THREONINE-PROTEIN KINASE NEKL-3"/>
    <property type="match status" value="1"/>
</dbReference>
<dbReference type="InterPro" id="IPR017441">
    <property type="entry name" value="Protein_kinase_ATP_BS"/>
</dbReference>
<keyword evidence="9" id="KW-1185">Reference proteome</keyword>
<keyword evidence="4" id="KW-0067">ATP-binding</keyword>
<dbReference type="Pfam" id="PF00069">
    <property type="entry name" value="Pkinase"/>
    <property type="match status" value="1"/>
</dbReference>
<dbReference type="InterPro" id="IPR000719">
    <property type="entry name" value="Prot_kinase_dom"/>
</dbReference>
<feature type="compositionally biased region" description="Low complexity" evidence="5">
    <location>
        <begin position="375"/>
        <end position="395"/>
    </location>
</feature>
<protein>
    <recommendedName>
        <fullName evidence="7">Protein kinase domain-containing protein</fullName>
    </recommendedName>
</protein>
<proteinExistence type="predicted"/>
<dbReference type="RefSeq" id="WP_054862130.1">
    <property type="nucleotide sequence ID" value="NZ_MWPH01000006.1"/>
</dbReference>
<evidence type="ECO:0000256" key="2">
    <source>
        <dbReference type="ARBA" id="ARBA00022741"/>
    </source>
</evidence>
<dbReference type="SMART" id="SM00220">
    <property type="entry name" value="S_TKc"/>
    <property type="match status" value="1"/>
</dbReference>
<keyword evidence="2" id="KW-0547">Nucleotide-binding</keyword>
<feature type="compositionally biased region" description="Basic and acidic residues" evidence="5">
    <location>
        <begin position="353"/>
        <end position="363"/>
    </location>
</feature>
<dbReference type="SUPFAM" id="SSF56112">
    <property type="entry name" value="Protein kinase-like (PK-like)"/>
    <property type="match status" value="1"/>
</dbReference>
<evidence type="ECO:0000259" key="7">
    <source>
        <dbReference type="PROSITE" id="PS50011"/>
    </source>
</evidence>
<dbReference type="Proteomes" id="UP000196084">
    <property type="component" value="Unassembled WGS sequence"/>
</dbReference>
<dbReference type="PANTHER" id="PTHR43289">
    <property type="entry name" value="MITOGEN-ACTIVATED PROTEIN KINASE KINASE KINASE 20-RELATED"/>
    <property type="match status" value="1"/>
</dbReference>
<evidence type="ECO:0000256" key="5">
    <source>
        <dbReference type="SAM" id="MobiDB-lite"/>
    </source>
</evidence>
<accession>A0A202E3N6</accession>
<dbReference type="GO" id="GO:0005524">
    <property type="term" value="F:ATP binding"/>
    <property type="evidence" value="ECO:0007669"/>
    <property type="project" value="UniProtKB-KW"/>
</dbReference>
<dbReference type="PROSITE" id="PS00107">
    <property type="entry name" value="PROTEIN_KINASE_ATP"/>
    <property type="match status" value="1"/>
</dbReference>
<dbReference type="CDD" id="cd14014">
    <property type="entry name" value="STKc_PknB_like"/>
    <property type="match status" value="1"/>
</dbReference>
<feature type="compositionally biased region" description="Polar residues" evidence="5">
    <location>
        <begin position="324"/>
        <end position="352"/>
    </location>
</feature>
<dbReference type="PROSITE" id="PS50011">
    <property type="entry name" value="PROTEIN_KINASE_DOM"/>
    <property type="match status" value="1"/>
</dbReference>
<keyword evidence="3" id="KW-0418">Kinase</keyword>
<dbReference type="PROSITE" id="PS00108">
    <property type="entry name" value="PROTEIN_KINASE_ST"/>
    <property type="match status" value="1"/>
</dbReference>
<dbReference type="Gene3D" id="1.10.510.10">
    <property type="entry name" value="Transferase(Phosphotransferase) domain 1"/>
    <property type="match status" value="1"/>
</dbReference>
<evidence type="ECO:0000256" key="4">
    <source>
        <dbReference type="ARBA" id="ARBA00022840"/>
    </source>
</evidence>
<dbReference type="Gene3D" id="3.30.200.20">
    <property type="entry name" value="Phosphorylase Kinase, domain 1"/>
    <property type="match status" value="1"/>
</dbReference>
<dbReference type="EMBL" id="MWPH01000006">
    <property type="protein sequence ID" value="OVE82824.1"/>
    <property type="molecule type" value="Genomic_DNA"/>
</dbReference>
<evidence type="ECO:0000313" key="9">
    <source>
        <dbReference type="Proteomes" id="UP000196084"/>
    </source>
</evidence>
<keyword evidence="6" id="KW-1133">Transmembrane helix</keyword>
<dbReference type="InterPro" id="IPR008271">
    <property type="entry name" value="Ser/Thr_kinase_AS"/>
</dbReference>
<dbReference type="OrthoDB" id="117685at2157"/>
<dbReference type="GO" id="GO:0004674">
    <property type="term" value="F:protein serine/threonine kinase activity"/>
    <property type="evidence" value="ECO:0007669"/>
    <property type="project" value="TreeGrafter"/>
</dbReference>
<organism evidence="8 9">
    <name type="scientific">Natronolimnobius baerhuensis</name>
    <dbReference type="NCBI Taxonomy" id="253108"/>
    <lineage>
        <taxon>Archaea</taxon>
        <taxon>Methanobacteriati</taxon>
        <taxon>Methanobacteriota</taxon>
        <taxon>Stenosarchaea group</taxon>
        <taxon>Halobacteria</taxon>
        <taxon>Halobacteriales</taxon>
        <taxon>Natrialbaceae</taxon>
        <taxon>Natronolimnobius</taxon>
    </lineage>
</organism>
<feature type="transmembrane region" description="Helical" evidence="6">
    <location>
        <begin position="423"/>
        <end position="450"/>
    </location>
</feature>
<gene>
    <name evidence="8" type="ORF">B2G88_18700</name>
</gene>
<comment type="caution">
    <text evidence="8">The sequence shown here is derived from an EMBL/GenBank/DDBJ whole genome shotgun (WGS) entry which is preliminary data.</text>
</comment>
<keyword evidence="6" id="KW-0812">Transmembrane</keyword>
<dbReference type="InterPro" id="IPR011009">
    <property type="entry name" value="Kinase-like_dom_sf"/>
</dbReference>
<feature type="compositionally biased region" description="Low complexity" evidence="5">
    <location>
        <begin position="310"/>
        <end position="323"/>
    </location>
</feature>